<proteinExistence type="predicted"/>
<reference evidence="1 2" key="1">
    <citation type="submission" date="2017-01" db="EMBL/GenBank/DDBJ databases">
        <title>The cable genome- insights into the physiology and evolution of filamentous bacteria capable of sulfide oxidation via long distance electron transfer.</title>
        <authorList>
            <person name="Schreiber L."/>
            <person name="Bjerg J.T."/>
            <person name="Boggild A."/>
            <person name="Van De Vossenberg J."/>
            <person name="Meysman F."/>
            <person name="Nielsen L.P."/>
            <person name="Schramm A."/>
            <person name="Kjeldsen K.U."/>
        </authorList>
    </citation>
    <scope>NUCLEOTIDE SEQUENCE [LARGE SCALE GENOMIC DNA]</scope>
    <source>
        <strain evidence="1">MCF</strain>
    </source>
</reference>
<dbReference type="EMBL" id="MTKO01000040">
    <property type="protein sequence ID" value="RWX47207.1"/>
    <property type="molecule type" value="Genomic_DNA"/>
</dbReference>
<dbReference type="AlphaFoldDB" id="A0A444J204"/>
<gene>
    <name evidence="1" type="ORF">H206_02520</name>
</gene>
<evidence type="ECO:0000313" key="2">
    <source>
        <dbReference type="Proteomes" id="UP000287853"/>
    </source>
</evidence>
<dbReference type="Proteomes" id="UP000287853">
    <property type="component" value="Unassembled WGS sequence"/>
</dbReference>
<comment type="caution">
    <text evidence="1">The sequence shown here is derived from an EMBL/GenBank/DDBJ whole genome shotgun (WGS) entry which is preliminary data.</text>
</comment>
<accession>A0A444J204</accession>
<evidence type="ECO:0000313" key="1">
    <source>
        <dbReference type="EMBL" id="RWX47207.1"/>
    </source>
</evidence>
<organism evidence="1 2">
    <name type="scientific">Candidatus Electrothrix aarhusensis</name>
    <dbReference type="NCBI Taxonomy" id="1859131"/>
    <lineage>
        <taxon>Bacteria</taxon>
        <taxon>Pseudomonadati</taxon>
        <taxon>Thermodesulfobacteriota</taxon>
        <taxon>Desulfobulbia</taxon>
        <taxon>Desulfobulbales</taxon>
        <taxon>Desulfobulbaceae</taxon>
        <taxon>Candidatus Electrothrix</taxon>
    </lineage>
</organism>
<sequence>MADISVKIHSLFDLTDSREIRPGEKFSFSVTATNSSEADAVRLENVRYHMKVEDPTVAKLLVPPTNPDAEGTGYKGIDPATGDLVELAPNAEVDEIYLHPRATIRGGGPVVIERAGDLDIGDSDKLTLRGKAVTVGSTG</sequence>
<protein>
    <submittedName>
        <fullName evidence="1">Uncharacterized protein</fullName>
    </submittedName>
</protein>
<name>A0A444J204_9BACT</name>
<keyword evidence="2" id="KW-1185">Reference proteome</keyword>